<dbReference type="GO" id="GO:0006298">
    <property type="term" value="P:mismatch repair"/>
    <property type="evidence" value="ECO:0007669"/>
    <property type="project" value="TreeGrafter"/>
</dbReference>
<feature type="domain" description="Rad4 beta-hairpin" evidence="18">
    <location>
        <begin position="920"/>
        <end position="994"/>
    </location>
</feature>
<evidence type="ECO:0000259" key="17">
    <source>
        <dbReference type="SMART" id="SM01031"/>
    </source>
</evidence>
<feature type="region of interest" description="Disordered" evidence="13">
    <location>
        <begin position="147"/>
        <end position="187"/>
    </location>
</feature>
<keyword evidence="15" id="KW-0732">Signal</keyword>
<keyword evidence="10 14" id="KW-0472">Membrane</keyword>
<dbReference type="InterPro" id="IPR018326">
    <property type="entry name" value="Rad4_beta-hairpin_dom1"/>
</dbReference>
<evidence type="ECO:0000256" key="4">
    <source>
        <dbReference type="ARBA" id="ARBA00009525"/>
    </source>
</evidence>
<dbReference type="Pfam" id="PF03835">
    <property type="entry name" value="Rad4"/>
    <property type="match status" value="1"/>
</dbReference>
<feature type="region of interest" description="Disordered" evidence="13">
    <location>
        <begin position="90"/>
        <end position="134"/>
    </location>
</feature>
<dbReference type="SMART" id="SM01030">
    <property type="entry name" value="BHD_1"/>
    <property type="match status" value="1"/>
</dbReference>
<evidence type="ECO:0000256" key="12">
    <source>
        <dbReference type="ARBA" id="ARBA00023242"/>
    </source>
</evidence>
<name>A0AAD6J4D5_DREDA</name>
<dbReference type="SUPFAM" id="SSF54001">
    <property type="entry name" value="Cysteine proteinases"/>
    <property type="match status" value="1"/>
</dbReference>
<reference evidence="19" key="1">
    <citation type="submission" date="2023-01" db="EMBL/GenBank/DDBJ databases">
        <title>The chitinases involved in constricting ring structure development in the nematode-trapping fungus Drechslerella dactyloides.</title>
        <authorList>
            <person name="Wang R."/>
            <person name="Zhang L."/>
            <person name="Tang P."/>
            <person name="Li S."/>
            <person name="Liang L."/>
        </authorList>
    </citation>
    <scope>NUCLEOTIDE SEQUENCE</scope>
    <source>
        <strain evidence="19">YMF1.00031</strain>
    </source>
</reference>
<feature type="compositionally biased region" description="Polar residues" evidence="13">
    <location>
        <begin position="363"/>
        <end position="372"/>
    </location>
</feature>
<dbReference type="Gene3D" id="3.30.60.290">
    <property type="entry name" value="Rad4, beta-hairpin domain BHD2"/>
    <property type="match status" value="1"/>
</dbReference>
<feature type="compositionally biased region" description="Basic residues" evidence="13">
    <location>
        <begin position="452"/>
        <end position="466"/>
    </location>
</feature>
<comment type="caution">
    <text evidence="19">The sequence shown here is derived from an EMBL/GenBank/DDBJ whole genome shotgun (WGS) entry which is preliminary data.</text>
</comment>
<evidence type="ECO:0000256" key="9">
    <source>
        <dbReference type="ARBA" id="ARBA00022989"/>
    </source>
</evidence>
<evidence type="ECO:0000256" key="7">
    <source>
        <dbReference type="ARBA" id="ARBA00022763"/>
    </source>
</evidence>
<dbReference type="InterPro" id="IPR018325">
    <property type="entry name" value="Rad4/PNGase_transGLS-fold"/>
</dbReference>
<feature type="transmembrane region" description="Helical" evidence="14">
    <location>
        <begin position="259"/>
        <end position="279"/>
    </location>
</feature>
<feature type="region of interest" description="Disordered" evidence="13">
    <location>
        <begin position="447"/>
        <end position="486"/>
    </location>
</feature>
<dbReference type="InterPro" id="IPR018327">
    <property type="entry name" value="BHD_2"/>
</dbReference>
<feature type="compositionally biased region" description="Polar residues" evidence="13">
    <location>
        <begin position="402"/>
        <end position="412"/>
    </location>
</feature>
<dbReference type="InterPro" id="IPR009445">
    <property type="entry name" value="TMEM85/Emc4"/>
</dbReference>
<dbReference type="Pfam" id="PF10405">
    <property type="entry name" value="BHD_3"/>
    <property type="match status" value="1"/>
</dbReference>
<dbReference type="Pfam" id="PF10404">
    <property type="entry name" value="BHD_2"/>
    <property type="match status" value="1"/>
</dbReference>
<dbReference type="GO" id="GO:0006289">
    <property type="term" value="P:nucleotide-excision repair"/>
    <property type="evidence" value="ECO:0007669"/>
    <property type="project" value="InterPro"/>
</dbReference>
<evidence type="ECO:0000256" key="1">
    <source>
        <dbReference type="ARBA" id="ARBA00004123"/>
    </source>
</evidence>
<evidence type="ECO:0000313" key="19">
    <source>
        <dbReference type="EMBL" id="KAJ6264243.1"/>
    </source>
</evidence>
<evidence type="ECO:0000256" key="10">
    <source>
        <dbReference type="ARBA" id="ARBA00023136"/>
    </source>
</evidence>
<protein>
    <recommendedName>
        <fullName evidence="5">ER membrane protein complex subunit 4</fullName>
    </recommendedName>
</protein>
<feature type="domain" description="Rad4 beta-hairpin" evidence="17">
    <location>
        <begin position="849"/>
        <end position="913"/>
    </location>
</feature>
<sequence length="1105" mass="121784">MYLLLLLLLFQVFVVAALRDGNLIGPGARARTNRAMISIIVMLNGRNDESTRASLYGYVAGGQGRVGVGFSRVRSAKELTLASVKGSGNNAPATFWKSPKRQTTSPHHRRLTPSPTASAQQPRKEPREKIPIASVTMAPTQPTWVIDLKNPAGRSKPPSSIVDPPGYSAGGSSKKSQKQVTAPTQAETDDLKIKKAWEVALAPAKSLPMNMIMMYMSGNTLQIFSIMMTAMLFMNPLRALSTVGNTFSKFDGESTHSRLVIVKLAYIGLQILTIAIGIWKVNAMGLLPSERGMAKKHSRYATGKQPAAAPQGPSDINNEEHVRKRRRIERGFRRAIGHQVSDHGSDGESESDDDSSNEDSDVEQSGSRSQEPGNGGQDDDDAIDEDDDDGGDWENIIEIGPTSHSKASQSKPSDNDLQKVLAGTIKGTRLRKDIDLYLAPLSPDTASAKSLNQKKRGKGKAKRKQRAVTPPVESQEPTTPPTAKPDTKLLELLSDLMQFWKGKFRTTAPGLRKKGYLDACSNASIAEEEKVSEKISGMEDFRQLAKDPQGSRDVGAQLFTGLLRGLGLEARLVFSLCPLGYGFTKAENREGQNSSELEHNSAVEDEPSAGSSTANVDSGSDTSDTSAEKTRKRETRYDKDLKFPTFWTEVYSSLAQKWIAIDPFATGMILSTDDDMCRLEPKGQSASKAKQQISYVVAFNMDNTARDITLRYLSKRIFPGKTKGFRMPMFDREIVDDRGDLLMVEKYDLFSERILNCFQRNSSTRSPRDIKEDLDLVLTPSPKAEKFKTDGFPTSVAAYKNHPKYMLERHLKREECVLPGELPVHTLVTGKGDKTKEENVYLCSSIITAKPAENWYKEGRVVKTNEIPLKQAASRAVTVNRKREIESARREGDENAGLVGLYAFYQTELYRPAPISDGIIPKNAYGNIDCFVPSMIPEGAVHVRFRNAARLSKRLGIEFAEAITGFEFKNKRAIPRAEGVLCVEECAEVLAEACRQDEEERRLKEEGKREQVCLGLWKKFLMGLRIVERIEEDYGAELSAPPATGKSGAESEASRDMKGTQPGGDFDLDHDMRPESVEAGEDQGSGHEASDYDADLGGGFIPEDL</sequence>
<dbReference type="SMART" id="SM01032">
    <property type="entry name" value="BHD_3"/>
    <property type="match status" value="1"/>
</dbReference>
<evidence type="ECO:0000259" key="18">
    <source>
        <dbReference type="SMART" id="SM01032"/>
    </source>
</evidence>
<organism evidence="19 20">
    <name type="scientific">Drechslerella dactyloides</name>
    <name type="common">Nematode-trapping fungus</name>
    <name type="synonym">Arthrobotrys dactyloides</name>
    <dbReference type="NCBI Taxonomy" id="74499"/>
    <lineage>
        <taxon>Eukaryota</taxon>
        <taxon>Fungi</taxon>
        <taxon>Dikarya</taxon>
        <taxon>Ascomycota</taxon>
        <taxon>Pezizomycotina</taxon>
        <taxon>Orbiliomycetes</taxon>
        <taxon>Orbiliales</taxon>
        <taxon>Orbiliaceae</taxon>
        <taxon>Drechslerella</taxon>
    </lineage>
</organism>
<evidence type="ECO:0000256" key="6">
    <source>
        <dbReference type="ARBA" id="ARBA00022692"/>
    </source>
</evidence>
<dbReference type="Gene3D" id="3.90.260.10">
    <property type="entry name" value="Transglutaminase-like"/>
    <property type="match status" value="1"/>
</dbReference>
<keyword evidence="12" id="KW-0539">Nucleus</keyword>
<feature type="transmembrane region" description="Helical" evidence="14">
    <location>
        <begin position="212"/>
        <end position="233"/>
    </location>
</feature>
<dbReference type="EMBL" id="JAQGDS010000001">
    <property type="protein sequence ID" value="KAJ6264243.1"/>
    <property type="molecule type" value="Genomic_DNA"/>
</dbReference>
<dbReference type="GO" id="GO:0000111">
    <property type="term" value="C:nucleotide-excision repair factor 2 complex"/>
    <property type="evidence" value="ECO:0007669"/>
    <property type="project" value="TreeGrafter"/>
</dbReference>
<feature type="domain" description="Rad4 beta-hairpin" evidence="16">
    <location>
        <begin position="788"/>
        <end position="847"/>
    </location>
</feature>
<dbReference type="InterPro" id="IPR038765">
    <property type="entry name" value="Papain-like_cys_pep_sf"/>
</dbReference>
<dbReference type="Proteomes" id="UP001221413">
    <property type="component" value="Unassembled WGS sequence"/>
</dbReference>
<comment type="similarity">
    <text evidence="4">Belongs to the XPC family.</text>
</comment>
<feature type="signal peptide" evidence="15">
    <location>
        <begin position="1"/>
        <end position="17"/>
    </location>
</feature>
<keyword evidence="6 14" id="KW-0812">Transmembrane</keyword>
<dbReference type="InterPro" id="IPR004583">
    <property type="entry name" value="DNA_repair_Rad4"/>
</dbReference>
<dbReference type="PANTHER" id="PTHR12135:SF2">
    <property type="entry name" value="DNA REPAIR PROTEIN RAD34"/>
    <property type="match status" value="1"/>
</dbReference>
<evidence type="ECO:0000313" key="20">
    <source>
        <dbReference type="Proteomes" id="UP001221413"/>
    </source>
</evidence>
<feature type="compositionally biased region" description="Basic and acidic residues" evidence="13">
    <location>
        <begin position="1067"/>
        <end position="1076"/>
    </location>
</feature>
<dbReference type="InterPro" id="IPR036985">
    <property type="entry name" value="Transglutaminase-like_sf"/>
</dbReference>
<evidence type="ECO:0000256" key="8">
    <source>
        <dbReference type="ARBA" id="ARBA00022824"/>
    </source>
</evidence>
<keyword evidence="8" id="KW-0256">Endoplasmic reticulum</keyword>
<dbReference type="Pfam" id="PF06417">
    <property type="entry name" value="EMC4"/>
    <property type="match status" value="1"/>
</dbReference>
<evidence type="ECO:0000256" key="11">
    <source>
        <dbReference type="ARBA" id="ARBA00023204"/>
    </source>
</evidence>
<dbReference type="InterPro" id="IPR042488">
    <property type="entry name" value="Rad4_BHD3_sf"/>
</dbReference>
<feature type="chain" id="PRO_5042282418" description="ER membrane protein complex subunit 4" evidence="15">
    <location>
        <begin position="18"/>
        <end position="1105"/>
    </location>
</feature>
<keyword evidence="9 14" id="KW-1133">Transmembrane helix</keyword>
<feature type="compositionally biased region" description="Gly residues" evidence="13">
    <location>
        <begin position="1096"/>
        <end position="1105"/>
    </location>
</feature>
<feature type="compositionally biased region" description="Polar residues" evidence="13">
    <location>
        <begin position="609"/>
        <end position="625"/>
    </location>
</feature>
<feature type="region of interest" description="Disordered" evidence="13">
    <location>
        <begin position="296"/>
        <end position="416"/>
    </location>
</feature>
<keyword evidence="7" id="KW-0227">DNA damage</keyword>
<dbReference type="PANTHER" id="PTHR12135">
    <property type="entry name" value="DNA REPAIR PROTEIN XP-C / RAD4"/>
    <property type="match status" value="1"/>
</dbReference>
<evidence type="ECO:0000256" key="2">
    <source>
        <dbReference type="ARBA" id="ARBA00004477"/>
    </source>
</evidence>
<dbReference type="SMART" id="SM01031">
    <property type="entry name" value="BHD_2"/>
    <property type="match status" value="1"/>
</dbReference>
<dbReference type="GO" id="GO:0003697">
    <property type="term" value="F:single-stranded DNA binding"/>
    <property type="evidence" value="ECO:0007669"/>
    <property type="project" value="TreeGrafter"/>
</dbReference>
<dbReference type="Gene3D" id="2.20.20.110">
    <property type="entry name" value="Rad4, beta-hairpin domain BHD1"/>
    <property type="match status" value="1"/>
</dbReference>
<dbReference type="Pfam" id="PF10403">
    <property type="entry name" value="BHD_1"/>
    <property type="match status" value="1"/>
</dbReference>
<accession>A0AAD6J4D5</accession>
<evidence type="ECO:0000256" key="5">
    <source>
        <dbReference type="ARBA" id="ARBA00020820"/>
    </source>
</evidence>
<feature type="region of interest" description="Disordered" evidence="13">
    <location>
        <begin position="588"/>
        <end position="634"/>
    </location>
</feature>
<feature type="compositionally biased region" description="Basic and acidic residues" evidence="13">
    <location>
        <begin position="588"/>
        <end position="602"/>
    </location>
</feature>
<evidence type="ECO:0000256" key="15">
    <source>
        <dbReference type="SAM" id="SignalP"/>
    </source>
</evidence>
<evidence type="ECO:0000256" key="13">
    <source>
        <dbReference type="SAM" id="MobiDB-lite"/>
    </source>
</evidence>
<evidence type="ECO:0000256" key="14">
    <source>
        <dbReference type="SAM" id="Phobius"/>
    </source>
</evidence>
<feature type="compositionally biased region" description="Acidic residues" evidence="13">
    <location>
        <begin position="347"/>
        <end position="362"/>
    </location>
</feature>
<dbReference type="AlphaFoldDB" id="A0AAD6J4D5"/>
<dbReference type="GO" id="GO:0005789">
    <property type="term" value="C:endoplasmic reticulum membrane"/>
    <property type="evidence" value="ECO:0007669"/>
    <property type="project" value="UniProtKB-SubCell"/>
</dbReference>
<dbReference type="GO" id="GO:0003684">
    <property type="term" value="F:damaged DNA binding"/>
    <property type="evidence" value="ECO:0007669"/>
    <property type="project" value="InterPro"/>
</dbReference>
<feature type="compositionally biased region" description="Basic residues" evidence="13">
    <location>
        <begin position="323"/>
        <end position="336"/>
    </location>
</feature>
<evidence type="ECO:0000256" key="3">
    <source>
        <dbReference type="ARBA" id="ARBA00007715"/>
    </source>
</evidence>
<dbReference type="Gene3D" id="3.30.70.2460">
    <property type="entry name" value="Rad4, beta-hairpin domain BHD3"/>
    <property type="match status" value="1"/>
</dbReference>
<dbReference type="InterPro" id="IPR018328">
    <property type="entry name" value="Rad4_beta-hairpin_dom3"/>
</dbReference>
<comment type="subcellular location">
    <subcellularLocation>
        <location evidence="2">Endoplasmic reticulum membrane</location>
        <topology evidence="2">Multi-pass membrane protein</topology>
    </subcellularLocation>
    <subcellularLocation>
        <location evidence="1">Nucleus</location>
    </subcellularLocation>
</comment>
<feature type="compositionally biased region" description="Acidic residues" evidence="13">
    <location>
        <begin position="377"/>
        <end position="392"/>
    </location>
</feature>
<comment type="similarity">
    <text evidence="3">Belongs to the EMC4 family.</text>
</comment>
<proteinExistence type="inferred from homology"/>
<keyword evidence="20" id="KW-1185">Reference proteome</keyword>
<dbReference type="GO" id="GO:0071942">
    <property type="term" value="C:XPC complex"/>
    <property type="evidence" value="ECO:0007669"/>
    <property type="project" value="TreeGrafter"/>
</dbReference>
<feature type="region of interest" description="Disordered" evidence="13">
    <location>
        <begin position="1038"/>
        <end position="1105"/>
    </location>
</feature>
<evidence type="ECO:0000259" key="16">
    <source>
        <dbReference type="SMART" id="SM01030"/>
    </source>
</evidence>
<keyword evidence="11" id="KW-0234">DNA repair</keyword>
<gene>
    <name evidence="19" type="ORF">Dda_0386</name>
</gene>